<evidence type="ECO:0008006" key="4">
    <source>
        <dbReference type="Google" id="ProtNLM"/>
    </source>
</evidence>
<reference evidence="2 3" key="1">
    <citation type="submission" date="2024-06" db="EMBL/GenBank/DDBJ databases">
        <title>The Natural Products Discovery Center: Release of the First 8490 Sequenced Strains for Exploring Actinobacteria Biosynthetic Diversity.</title>
        <authorList>
            <person name="Kalkreuter E."/>
            <person name="Kautsar S.A."/>
            <person name="Yang D."/>
            <person name="Bader C.D."/>
            <person name="Teijaro C.N."/>
            <person name="Fluegel L."/>
            <person name="Davis C.M."/>
            <person name="Simpson J.R."/>
            <person name="Lauterbach L."/>
            <person name="Steele A.D."/>
            <person name="Gui C."/>
            <person name="Meng S."/>
            <person name="Li G."/>
            <person name="Viehrig K."/>
            <person name="Ye F."/>
            <person name="Su P."/>
            <person name="Kiefer A.F."/>
            <person name="Nichols A."/>
            <person name="Cepeda A.J."/>
            <person name="Yan W."/>
            <person name="Fan B."/>
            <person name="Jiang Y."/>
            <person name="Adhikari A."/>
            <person name="Zheng C.-J."/>
            <person name="Schuster L."/>
            <person name="Cowan T.M."/>
            <person name="Smanski M.J."/>
            <person name="Chevrette M.G."/>
            <person name="De Carvalho L.P.S."/>
            <person name="Shen B."/>
        </authorList>
    </citation>
    <scope>NUCLEOTIDE SEQUENCE [LARGE SCALE GENOMIC DNA]</scope>
    <source>
        <strain evidence="2 3">NPDC052347</strain>
    </source>
</reference>
<feature type="transmembrane region" description="Helical" evidence="1">
    <location>
        <begin position="52"/>
        <end position="82"/>
    </location>
</feature>
<gene>
    <name evidence="2" type="ORF">AB0L16_32590</name>
</gene>
<organism evidence="2 3">
    <name type="scientific">Streptomyces orinoci</name>
    <name type="common">Streptoverticillium orinoci</name>
    <dbReference type="NCBI Taxonomy" id="67339"/>
    <lineage>
        <taxon>Bacteria</taxon>
        <taxon>Bacillati</taxon>
        <taxon>Actinomycetota</taxon>
        <taxon>Actinomycetes</taxon>
        <taxon>Kitasatosporales</taxon>
        <taxon>Streptomycetaceae</taxon>
        <taxon>Streptomyces</taxon>
    </lineage>
</organism>
<dbReference type="RefSeq" id="WP_109281347.1">
    <property type="nucleotide sequence ID" value="NZ_JBFAUK010000050.1"/>
</dbReference>
<accession>A0ABV3K7H8</accession>
<feature type="transmembrane region" description="Helical" evidence="1">
    <location>
        <begin position="6"/>
        <end position="31"/>
    </location>
</feature>
<name>A0ABV3K7H8_STRON</name>
<keyword evidence="1" id="KW-1133">Transmembrane helix</keyword>
<keyword evidence="3" id="KW-1185">Reference proteome</keyword>
<dbReference type="Proteomes" id="UP001552594">
    <property type="component" value="Unassembled WGS sequence"/>
</dbReference>
<proteinExistence type="predicted"/>
<evidence type="ECO:0000313" key="2">
    <source>
        <dbReference type="EMBL" id="MEV5511102.1"/>
    </source>
</evidence>
<dbReference type="EMBL" id="JBFAUK010000050">
    <property type="protein sequence ID" value="MEV5511102.1"/>
    <property type="molecule type" value="Genomic_DNA"/>
</dbReference>
<evidence type="ECO:0000256" key="1">
    <source>
        <dbReference type="SAM" id="Phobius"/>
    </source>
</evidence>
<evidence type="ECO:0000313" key="3">
    <source>
        <dbReference type="Proteomes" id="UP001552594"/>
    </source>
</evidence>
<comment type="caution">
    <text evidence="2">The sequence shown here is derived from an EMBL/GenBank/DDBJ whole genome shotgun (WGS) entry which is preliminary data.</text>
</comment>
<sequence length="87" mass="9241">MGLVSVALMLWHSFSAPLAFAPGFAALLLGLQAGRHLKQSRNPNDRFLAITATLFGVATAAISFVLTVKLAFLVVVLILWAMTATAE</sequence>
<keyword evidence="1" id="KW-0472">Membrane</keyword>
<keyword evidence="1" id="KW-0812">Transmembrane</keyword>
<protein>
    <recommendedName>
        <fullName evidence="4">DUF4190 domain-containing protein</fullName>
    </recommendedName>
</protein>